<evidence type="ECO:0000256" key="6">
    <source>
        <dbReference type="ARBA" id="ARBA00022692"/>
    </source>
</evidence>
<keyword evidence="5 18" id="KW-0808">Transferase</keyword>
<keyword evidence="8 18" id="KW-0547">Nucleotide-binding</keyword>
<dbReference type="SMART" id="SM00108">
    <property type="entry name" value="B_lectin"/>
    <property type="match status" value="1"/>
</dbReference>
<dbReference type="SMART" id="SM00473">
    <property type="entry name" value="PAN_AP"/>
    <property type="match status" value="1"/>
</dbReference>
<dbReference type="InterPro" id="IPR001245">
    <property type="entry name" value="Ser-Thr/Tyr_kinase_cat_dom"/>
</dbReference>
<keyword evidence="12 19" id="KW-0472">Membrane</keyword>
<evidence type="ECO:0000256" key="4">
    <source>
        <dbReference type="ARBA" id="ARBA00022536"/>
    </source>
</evidence>
<dbReference type="Pfam" id="PF00954">
    <property type="entry name" value="S_locus_glycop"/>
    <property type="match status" value="1"/>
</dbReference>
<evidence type="ECO:0000256" key="9">
    <source>
        <dbReference type="ARBA" id="ARBA00022777"/>
    </source>
</evidence>
<keyword evidence="24" id="KW-1185">Reference proteome</keyword>
<dbReference type="InterPro" id="IPR001480">
    <property type="entry name" value="Bulb-type_lectin_dom"/>
</dbReference>
<evidence type="ECO:0000256" key="1">
    <source>
        <dbReference type="ARBA" id="ARBA00004251"/>
    </source>
</evidence>
<dbReference type="PROSITE" id="PS50011">
    <property type="entry name" value="PROTEIN_KINASE_DOM"/>
    <property type="match status" value="1"/>
</dbReference>
<evidence type="ECO:0000256" key="19">
    <source>
        <dbReference type="SAM" id="Phobius"/>
    </source>
</evidence>
<evidence type="ECO:0000256" key="16">
    <source>
        <dbReference type="ARBA" id="ARBA00047899"/>
    </source>
</evidence>
<evidence type="ECO:0000256" key="14">
    <source>
        <dbReference type="ARBA" id="ARBA00023170"/>
    </source>
</evidence>
<dbReference type="AlphaFoldDB" id="A0A2G9HBA6"/>
<dbReference type="EMBL" id="NKXS01002203">
    <property type="protein sequence ID" value="PIN14817.1"/>
    <property type="molecule type" value="Genomic_DNA"/>
</dbReference>
<dbReference type="PROSITE" id="PS50927">
    <property type="entry name" value="BULB_LECTIN"/>
    <property type="match status" value="1"/>
</dbReference>
<dbReference type="GO" id="GO:0106310">
    <property type="term" value="F:protein serine kinase activity"/>
    <property type="evidence" value="ECO:0007669"/>
    <property type="project" value="RHEA"/>
</dbReference>
<dbReference type="SMART" id="SM00220">
    <property type="entry name" value="S_TKc"/>
    <property type="match status" value="1"/>
</dbReference>
<evidence type="ECO:0000256" key="3">
    <source>
        <dbReference type="ARBA" id="ARBA00022527"/>
    </source>
</evidence>
<dbReference type="SUPFAM" id="SSF51110">
    <property type="entry name" value="alpha-D-mannose-specific plant lectins"/>
    <property type="match status" value="1"/>
</dbReference>
<dbReference type="InterPro" id="IPR003609">
    <property type="entry name" value="Pan_app"/>
</dbReference>
<keyword evidence="15" id="KW-0325">Glycoprotein</keyword>
<dbReference type="CDD" id="cd00028">
    <property type="entry name" value="B_lectin"/>
    <property type="match status" value="1"/>
</dbReference>
<protein>
    <recommendedName>
        <fullName evidence="18">Receptor-like serine/threonine-protein kinase</fullName>
        <ecNumber evidence="18">2.7.11.1</ecNumber>
    </recommendedName>
</protein>
<dbReference type="CDD" id="cd14066">
    <property type="entry name" value="STKc_IRAK"/>
    <property type="match status" value="1"/>
</dbReference>
<dbReference type="InterPro" id="IPR000858">
    <property type="entry name" value="S_locus_glycoprot_dom"/>
</dbReference>
<dbReference type="FunFam" id="1.10.510.10:FF:000060">
    <property type="entry name" value="G-type lectin S-receptor-like serine/threonine-protein kinase"/>
    <property type="match status" value="1"/>
</dbReference>
<dbReference type="PIRSF" id="PIRSF000641">
    <property type="entry name" value="SRK"/>
    <property type="match status" value="1"/>
</dbReference>
<evidence type="ECO:0000256" key="10">
    <source>
        <dbReference type="ARBA" id="ARBA00022840"/>
    </source>
</evidence>
<dbReference type="CDD" id="cd01098">
    <property type="entry name" value="PAN_AP_plant"/>
    <property type="match status" value="1"/>
</dbReference>
<sequence>MQSFPSIKPTMNNTKNLSLFLPSLIFMLSFPFHGFCLEKDTMNSTSSINDPDSLISSNHVFKFGFFTTNNTTNRYLGVFYAMSEKTVVWVANKDKPLKDSSGIVTISKRGELVLKNGKNETVWSTNTTTTSININVQIQDTGNLVLRNISTENTIWESFAHPSSVFLPTMRIIDNIRTGYRVGLSSWKNESDPELGSYTASLQAENIPQIVIWNNGRLHWRSGPWNVQILIGFQDMYSPYLDSFRVVNISSETFYFTALPGRVLMRISLNPSGTLEQTLWDDQRKSWDSTSYTPRIDCDFYGKCGPFGICNAVERPICSCLRGFEPENKEEWGRGNWTSGCVRRKELECDRSNSSGGSSDGFLRLQFMKVPDFPEQFAARFEDECRSRCLKNCSCIAYAHDPYIGCMFWSDRLIDMQKFSGIGPNLYVRLAASELGDHKDKKLIIIIPMVVAFVFLSICAFIAWHYMARRKGDRTKEQKTIEANQTFSSDSNAIVLKDESEKVNIQELPLFTFETLANATNQFHDDNMLGKGGFGPVYMGKLANGKEIAVKRLSAASGQGVEEFMNEVIVISKLQHRNLVRLYGCCAEKEEKMLIYEYMPNKSLDLCLFDPTHPSQKILDWKKRFSIIEGIGRGLIYLHKDSRLRIIHRDLKLSNVLLDEDWNPKISDFGMARIFGGNEDQANTARVVGTYGYMAPEYAMEGRFSEKSDVYSFGVLILEIVSRKKNTHYYNQEWSLSLLGCAWKLWNEDNSMAFVDQMITSLDFQREIVRCIHIALLCVQEFPKDRPGIQTVLSMLNREIVDLPMPEEPVFAEKWNRFHVESTQPTSQIGYSINELTITELNGR</sequence>
<feature type="domain" description="Bulb-type lectin" evidence="21">
    <location>
        <begin position="39"/>
        <end position="159"/>
    </location>
</feature>
<dbReference type="GO" id="GO:0048544">
    <property type="term" value="P:recognition of pollen"/>
    <property type="evidence" value="ECO:0007669"/>
    <property type="project" value="InterPro"/>
</dbReference>
<evidence type="ECO:0000256" key="13">
    <source>
        <dbReference type="ARBA" id="ARBA00023157"/>
    </source>
</evidence>
<dbReference type="GO" id="GO:0005886">
    <property type="term" value="C:plasma membrane"/>
    <property type="evidence" value="ECO:0007669"/>
    <property type="project" value="UniProtKB-SubCell"/>
</dbReference>
<dbReference type="STRING" id="429701.A0A2G9HBA6"/>
<dbReference type="Gene3D" id="1.10.510.10">
    <property type="entry name" value="Transferase(Phosphotransferase) domain 1"/>
    <property type="match status" value="1"/>
</dbReference>
<dbReference type="InterPro" id="IPR036426">
    <property type="entry name" value="Bulb-type_lectin_dom_sf"/>
</dbReference>
<dbReference type="Proteomes" id="UP000231279">
    <property type="component" value="Unassembled WGS sequence"/>
</dbReference>
<dbReference type="InterPro" id="IPR024171">
    <property type="entry name" value="SRK-like_kinase"/>
</dbReference>
<dbReference type="PROSITE" id="PS50948">
    <property type="entry name" value="PAN"/>
    <property type="match status" value="1"/>
</dbReference>
<dbReference type="InterPro" id="IPR008271">
    <property type="entry name" value="Ser/Thr_kinase_AS"/>
</dbReference>
<organism evidence="23 24">
    <name type="scientific">Handroanthus impetiginosus</name>
    <dbReference type="NCBI Taxonomy" id="429701"/>
    <lineage>
        <taxon>Eukaryota</taxon>
        <taxon>Viridiplantae</taxon>
        <taxon>Streptophyta</taxon>
        <taxon>Embryophyta</taxon>
        <taxon>Tracheophyta</taxon>
        <taxon>Spermatophyta</taxon>
        <taxon>Magnoliopsida</taxon>
        <taxon>eudicotyledons</taxon>
        <taxon>Gunneridae</taxon>
        <taxon>Pentapetalae</taxon>
        <taxon>asterids</taxon>
        <taxon>lamiids</taxon>
        <taxon>Lamiales</taxon>
        <taxon>Bignoniaceae</taxon>
        <taxon>Crescentiina</taxon>
        <taxon>Tabebuia alliance</taxon>
        <taxon>Handroanthus</taxon>
    </lineage>
</organism>
<dbReference type="SUPFAM" id="SSF56112">
    <property type="entry name" value="Protein kinase-like (PK-like)"/>
    <property type="match status" value="1"/>
</dbReference>
<dbReference type="Pfam" id="PF01453">
    <property type="entry name" value="B_lectin"/>
    <property type="match status" value="1"/>
</dbReference>
<keyword evidence="3 18" id="KW-0723">Serine/threonine-protein kinase</keyword>
<dbReference type="FunFam" id="2.90.10.10:FF:000005">
    <property type="entry name" value="G-type lectin S-receptor-like serine/threonine-protein kinase"/>
    <property type="match status" value="1"/>
</dbReference>
<evidence type="ECO:0000256" key="5">
    <source>
        <dbReference type="ARBA" id="ARBA00022679"/>
    </source>
</evidence>
<dbReference type="PANTHER" id="PTHR27002:SF1082">
    <property type="entry name" value="OS06G0693000 PROTEIN"/>
    <property type="match status" value="1"/>
</dbReference>
<keyword evidence="11 19" id="KW-1133">Transmembrane helix</keyword>
<dbReference type="PROSITE" id="PS00108">
    <property type="entry name" value="PROTEIN_KINASE_ST"/>
    <property type="match status" value="1"/>
</dbReference>
<evidence type="ECO:0000259" key="22">
    <source>
        <dbReference type="PROSITE" id="PS50948"/>
    </source>
</evidence>
<gene>
    <name evidence="23" type="ORF">CDL12_12552</name>
</gene>
<evidence type="ECO:0000256" key="18">
    <source>
        <dbReference type="PIRNR" id="PIRNR000641"/>
    </source>
</evidence>
<comment type="caution">
    <text evidence="23">The sequence shown here is derived from an EMBL/GenBank/DDBJ whole genome shotgun (WGS) entry which is preliminary data.</text>
</comment>
<evidence type="ECO:0000256" key="8">
    <source>
        <dbReference type="ARBA" id="ARBA00022741"/>
    </source>
</evidence>
<dbReference type="Gene3D" id="2.90.10.10">
    <property type="entry name" value="Bulb-type lectin domain"/>
    <property type="match status" value="1"/>
</dbReference>
<keyword evidence="2" id="KW-1003">Cell membrane</keyword>
<dbReference type="GO" id="GO:0004674">
    <property type="term" value="F:protein serine/threonine kinase activity"/>
    <property type="evidence" value="ECO:0007669"/>
    <property type="project" value="UniProtKB-KW"/>
</dbReference>
<keyword evidence="13" id="KW-1015">Disulfide bond</keyword>
<evidence type="ECO:0000259" key="20">
    <source>
        <dbReference type="PROSITE" id="PS50011"/>
    </source>
</evidence>
<keyword evidence="6 19" id="KW-0812">Transmembrane</keyword>
<name>A0A2G9HBA6_9LAMI</name>
<keyword evidence="14" id="KW-0675">Receptor</keyword>
<evidence type="ECO:0000313" key="23">
    <source>
        <dbReference type="EMBL" id="PIN14817.1"/>
    </source>
</evidence>
<evidence type="ECO:0000256" key="2">
    <source>
        <dbReference type="ARBA" id="ARBA00022475"/>
    </source>
</evidence>
<evidence type="ECO:0000256" key="12">
    <source>
        <dbReference type="ARBA" id="ARBA00023136"/>
    </source>
</evidence>
<dbReference type="InterPro" id="IPR000719">
    <property type="entry name" value="Prot_kinase_dom"/>
</dbReference>
<evidence type="ECO:0000313" key="24">
    <source>
        <dbReference type="Proteomes" id="UP000231279"/>
    </source>
</evidence>
<comment type="catalytic activity">
    <reaction evidence="16 18">
        <text>L-threonyl-[protein] + ATP = O-phospho-L-threonyl-[protein] + ADP + H(+)</text>
        <dbReference type="Rhea" id="RHEA:46608"/>
        <dbReference type="Rhea" id="RHEA-COMP:11060"/>
        <dbReference type="Rhea" id="RHEA-COMP:11605"/>
        <dbReference type="ChEBI" id="CHEBI:15378"/>
        <dbReference type="ChEBI" id="CHEBI:30013"/>
        <dbReference type="ChEBI" id="CHEBI:30616"/>
        <dbReference type="ChEBI" id="CHEBI:61977"/>
        <dbReference type="ChEBI" id="CHEBI:456216"/>
        <dbReference type="EC" id="2.7.11.1"/>
    </reaction>
</comment>
<feature type="transmembrane region" description="Helical" evidence="19">
    <location>
        <begin position="443"/>
        <end position="466"/>
    </location>
</feature>
<comment type="catalytic activity">
    <reaction evidence="17 18">
        <text>L-seryl-[protein] + ATP = O-phospho-L-seryl-[protein] + ADP + H(+)</text>
        <dbReference type="Rhea" id="RHEA:17989"/>
        <dbReference type="Rhea" id="RHEA-COMP:9863"/>
        <dbReference type="Rhea" id="RHEA-COMP:11604"/>
        <dbReference type="ChEBI" id="CHEBI:15378"/>
        <dbReference type="ChEBI" id="CHEBI:29999"/>
        <dbReference type="ChEBI" id="CHEBI:30616"/>
        <dbReference type="ChEBI" id="CHEBI:83421"/>
        <dbReference type="ChEBI" id="CHEBI:456216"/>
        <dbReference type="EC" id="2.7.11.1"/>
    </reaction>
</comment>
<comment type="similarity">
    <text evidence="18">Belongs to the protein kinase superfamily. Ser/Thr protein kinase family.</text>
</comment>
<evidence type="ECO:0000256" key="11">
    <source>
        <dbReference type="ARBA" id="ARBA00022989"/>
    </source>
</evidence>
<dbReference type="FunFam" id="3.30.200.20:FF:000145">
    <property type="entry name" value="receptor-like serine/threonine-protein kinase SD1-8"/>
    <property type="match status" value="1"/>
</dbReference>
<dbReference type="PANTHER" id="PTHR27002">
    <property type="entry name" value="RECEPTOR-LIKE SERINE/THREONINE-PROTEIN KINASE SD1-8"/>
    <property type="match status" value="1"/>
</dbReference>
<dbReference type="GO" id="GO:0005524">
    <property type="term" value="F:ATP binding"/>
    <property type="evidence" value="ECO:0007669"/>
    <property type="project" value="UniProtKB-KW"/>
</dbReference>
<keyword evidence="4" id="KW-0245">EGF-like domain</keyword>
<evidence type="ECO:0000256" key="7">
    <source>
        <dbReference type="ARBA" id="ARBA00022729"/>
    </source>
</evidence>
<dbReference type="OrthoDB" id="1934880at2759"/>
<comment type="subcellular location">
    <subcellularLocation>
        <location evidence="1">Cell membrane</location>
        <topology evidence="1">Single-pass type I membrane protein</topology>
    </subcellularLocation>
</comment>
<dbReference type="Pfam" id="PF08276">
    <property type="entry name" value="PAN_2"/>
    <property type="match status" value="1"/>
</dbReference>
<keyword evidence="7" id="KW-0732">Signal</keyword>
<evidence type="ECO:0000256" key="15">
    <source>
        <dbReference type="ARBA" id="ARBA00023180"/>
    </source>
</evidence>
<dbReference type="Gene3D" id="3.30.200.20">
    <property type="entry name" value="Phosphorylase Kinase, domain 1"/>
    <property type="match status" value="1"/>
</dbReference>
<keyword evidence="10 18" id="KW-0067">ATP-binding</keyword>
<dbReference type="Pfam" id="PF07714">
    <property type="entry name" value="PK_Tyr_Ser-Thr"/>
    <property type="match status" value="1"/>
</dbReference>
<feature type="domain" description="Apple" evidence="22">
    <location>
        <begin position="349"/>
        <end position="431"/>
    </location>
</feature>
<dbReference type="InterPro" id="IPR011009">
    <property type="entry name" value="Kinase-like_dom_sf"/>
</dbReference>
<evidence type="ECO:0000259" key="21">
    <source>
        <dbReference type="PROSITE" id="PS50927"/>
    </source>
</evidence>
<accession>A0A2G9HBA6</accession>
<feature type="domain" description="Protein kinase" evidence="20">
    <location>
        <begin position="523"/>
        <end position="811"/>
    </location>
</feature>
<keyword evidence="9 18" id="KW-0418">Kinase</keyword>
<reference evidence="24" key="1">
    <citation type="journal article" date="2018" name="Gigascience">
        <title>Genome assembly of the Pink Ipe (Handroanthus impetiginosus, Bignoniaceae), a highly valued, ecologically keystone Neotropical timber forest tree.</title>
        <authorList>
            <person name="Silva-Junior O.B."/>
            <person name="Grattapaglia D."/>
            <person name="Novaes E."/>
            <person name="Collevatti R.G."/>
        </authorList>
    </citation>
    <scope>NUCLEOTIDE SEQUENCE [LARGE SCALE GENOMIC DNA]</scope>
    <source>
        <strain evidence="24">cv. UFG-1</strain>
    </source>
</reference>
<dbReference type="EC" id="2.7.11.1" evidence="18"/>
<evidence type="ECO:0000256" key="17">
    <source>
        <dbReference type="ARBA" id="ARBA00048679"/>
    </source>
</evidence>
<proteinExistence type="inferred from homology"/>